<evidence type="ECO:0000313" key="2">
    <source>
        <dbReference type="EMBL" id="RDU58752.1"/>
    </source>
</evidence>
<proteinExistence type="predicted"/>
<feature type="non-terminal residue" evidence="2">
    <location>
        <position position="253"/>
    </location>
</feature>
<dbReference type="RefSeq" id="WP_170128403.1">
    <property type="nucleotide sequence ID" value="NZ_NXLR01000051.1"/>
</dbReference>
<evidence type="ECO:0000313" key="3">
    <source>
        <dbReference type="Proteomes" id="UP000256599"/>
    </source>
</evidence>
<protein>
    <submittedName>
        <fullName evidence="2">Uncharacterized protein</fullName>
    </submittedName>
</protein>
<feature type="compositionally biased region" description="Basic and acidic residues" evidence="1">
    <location>
        <begin position="54"/>
        <end position="67"/>
    </location>
</feature>
<sequence length="253" mass="27726">SQAQNDNKSDPQDKITLQGKLVCHSEHYGESLRKATRESLSYCHSEGAQGATEESLKESLVAKRDSSLDSQAQNDKPTTFTKIPKSNDSQKAHRDSSPLAGVQNDKIISLAGSQVCHSEEARSATEESLLSTKDSLTKSLERRLLCHSKSSIKGEELFLKTPKSTTSDSNRDSSPSARVQNDKLCYPQKKFSQDDNVACMRGKLFCHSERSEESLKESLVTHRDSSPLAGVQNDNSGRVSSNSKRDSSAFANS</sequence>
<accession>A0A3D8I0V1</accession>
<feature type="compositionally biased region" description="Polar residues" evidence="1">
    <location>
        <begin position="232"/>
        <end position="242"/>
    </location>
</feature>
<organism evidence="2 3">
    <name type="scientific">Helicobacter marmotae</name>
    <dbReference type="NCBI Taxonomy" id="152490"/>
    <lineage>
        <taxon>Bacteria</taxon>
        <taxon>Pseudomonadati</taxon>
        <taxon>Campylobacterota</taxon>
        <taxon>Epsilonproteobacteria</taxon>
        <taxon>Campylobacterales</taxon>
        <taxon>Helicobacteraceae</taxon>
        <taxon>Helicobacter</taxon>
    </lineage>
</organism>
<dbReference type="AlphaFoldDB" id="A0A3D8I0V1"/>
<dbReference type="EMBL" id="NXLR01000051">
    <property type="protein sequence ID" value="RDU58752.1"/>
    <property type="molecule type" value="Genomic_DNA"/>
</dbReference>
<feature type="region of interest" description="Disordered" evidence="1">
    <location>
        <begin position="157"/>
        <end position="181"/>
    </location>
</feature>
<feature type="region of interest" description="Disordered" evidence="1">
    <location>
        <begin position="216"/>
        <end position="253"/>
    </location>
</feature>
<name>A0A3D8I0V1_9HELI</name>
<dbReference type="Proteomes" id="UP000256599">
    <property type="component" value="Unassembled WGS sequence"/>
</dbReference>
<feature type="compositionally biased region" description="Polar residues" evidence="1">
    <location>
        <begin position="68"/>
        <end position="87"/>
    </location>
</feature>
<feature type="non-terminal residue" evidence="2">
    <location>
        <position position="1"/>
    </location>
</feature>
<feature type="region of interest" description="Disordered" evidence="1">
    <location>
        <begin position="35"/>
        <end position="104"/>
    </location>
</feature>
<reference evidence="2 3" key="1">
    <citation type="submission" date="2018-04" db="EMBL/GenBank/DDBJ databases">
        <title>Novel Campyloabacter and Helicobacter Species and Strains.</title>
        <authorList>
            <person name="Mannion A.J."/>
            <person name="Shen Z."/>
            <person name="Fox J.G."/>
        </authorList>
    </citation>
    <scope>NUCLEOTIDE SEQUENCE [LARGE SCALE GENOMIC DNA]</scope>
    <source>
        <strain evidence="2 3">MIT 98-6070</strain>
    </source>
</reference>
<comment type="caution">
    <text evidence="2">The sequence shown here is derived from an EMBL/GenBank/DDBJ whole genome shotgun (WGS) entry which is preliminary data.</text>
</comment>
<feature type="compositionally biased region" description="Polar residues" evidence="1">
    <location>
        <begin position="162"/>
        <end position="179"/>
    </location>
</feature>
<keyword evidence="3" id="KW-1185">Reference proteome</keyword>
<gene>
    <name evidence="2" type="ORF">CQA63_09280</name>
</gene>
<evidence type="ECO:0000256" key="1">
    <source>
        <dbReference type="SAM" id="MobiDB-lite"/>
    </source>
</evidence>
<feature type="compositionally biased region" description="Basic and acidic residues" evidence="1">
    <location>
        <begin position="216"/>
        <end position="225"/>
    </location>
</feature>